<gene>
    <name evidence="9" type="ORF">C5Y83_11055</name>
</gene>
<dbReference type="InterPro" id="IPR002898">
    <property type="entry name" value="MotA_ExbB_proton_chnl"/>
</dbReference>
<dbReference type="InterPro" id="IPR050790">
    <property type="entry name" value="ExbB/TolQ_transport"/>
</dbReference>
<dbReference type="Pfam" id="PF01618">
    <property type="entry name" value="MotA_ExbB"/>
    <property type="match status" value="1"/>
</dbReference>
<dbReference type="PANTHER" id="PTHR30625">
    <property type="entry name" value="PROTEIN TOLQ"/>
    <property type="match status" value="1"/>
</dbReference>
<comment type="subcellular location">
    <subcellularLocation>
        <location evidence="1">Cell membrane</location>
        <topology evidence="1">Multi-pass membrane protein</topology>
    </subcellularLocation>
    <subcellularLocation>
        <location evidence="6">Membrane</location>
        <topology evidence="6">Multi-pass membrane protein</topology>
    </subcellularLocation>
</comment>
<proteinExistence type="inferred from homology"/>
<dbReference type="EMBL" id="PUHY01000010">
    <property type="protein sequence ID" value="PQO34077.1"/>
    <property type="molecule type" value="Genomic_DNA"/>
</dbReference>
<name>A0A2S8FPG9_9BACT</name>
<evidence type="ECO:0000259" key="8">
    <source>
        <dbReference type="Pfam" id="PF01618"/>
    </source>
</evidence>
<feature type="transmembrane region" description="Helical" evidence="7">
    <location>
        <begin position="124"/>
        <end position="147"/>
    </location>
</feature>
<dbReference type="GO" id="GO:0005886">
    <property type="term" value="C:plasma membrane"/>
    <property type="evidence" value="ECO:0007669"/>
    <property type="project" value="UniProtKB-SubCell"/>
</dbReference>
<evidence type="ECO:0000256" key="5">
    <source>
        <dbReference type="ARBA" id="ARBA00023136"/>
    </source>
</evidence>
<evidence type="ECO:0000313" key="9">
    <source>
        <dbReference type="EMBL" id="PQO34077.1"/>
    </source>
</evidence>
<sequence>MDISGLTSIFATSMYGALALIALWGAYCIVVIWMRVAQKRFRNELQQDAFLEAVEEPLARGDFEEASELCESDPRALPQLAYLAIENREIGYSQVKQLIVERFQRDVLADLDHRISWVNTVIKGAPMVGLLGTVTGMMGAFAKLASAAQVEASQMANDISLALITTALGLVIAIPLTFCLNSINIRIRKMEDLVAVGLTRFLGALREAIANETVHELEEVEAHSMAGSE</sequence>
<evidence type="ECO:0000313" key="10">
    <source>
        <dbReference type="Proteomes" id="UP000238322"/>
    </source>
</evidence>
<keyword evidence="4 7" id="KW-1133">Transmembrane helix</keyword>
<organism evidence="9 10">
    <name type="scientific">Blastopirellula marina</name>
    <dbReference type="NCBI Taxonomy" id="124"/>
    <lineage>
        <taxon>Bacteria</taxon>
        <taxon>Pseudomonadati</taxon>
        <taxon>Planctomycetota</taxon>
        <taxon>Planctomycetia</taxon>
        <taxon>Pirellulales</taxon>
        <taxon>Pirellulaceae</taxon>
        <taxon>Blastopirellula</taxon>
    </lineage>
</organism>
<protein>
    <submittedName>
        <fullName evidence="9">MotA/TolQ/ExbB proton channel family protein</fullName>
    </submittedName>
</protein>
<dbReference type="PANTHER" id="PTHR30625:SF17">
    <property type="entry name" value="TOLQ-RELATED"/>
    <property type="match status" value="1"/>
</dbReference>
<keyword evidence="3 7" id="KW-0812">Transmembrane</keyword>
<dbReference type="AlphaFoldDB" id="A0A2S8FPG9"/>
<keyword evidence="2" id="KW-1003">Cell membrane</keyword>
<evidence type="ECO:0000256" key="2">
    <source>
        <dbReference type="ARBA" id="ARBA00022475"/>
    </source>
</evidence>
<evidence type="ECO:0000256" key="1">
    <source>
        <dbReference type="ARBA" id="ARBA00004651"/>
    </source>
</evidence>
<feature type="transmembrane region" description="Helical" evidence="7">
    <location>
        <begin position="159"/>
        <end position="180"/>
    </location>
</feature>
<evidence type="ECO:0000256" key="7">
    <source>
        <dbReference type="SAM" id="Phobius"/>
    </source>
</evidence>
<keyword evidence="5 7" id="KW-0472">Membrane</keyword>
<dbReference type="Proteomes" id="UP000238322">
    <property type="component" value="Unassembled WGS sequence"/>
</dbReference>
<dbReference type="OrthoDB" id="9809716at2"/>
<comment type="caution">
    <text evidence="9">The sequence shown here is derived from an EMBL/GenBank/DDBJ whole genome shotgun (WGS) entry which is preliminary data.</text>
</comment>
<evidence type="ECO:0000256" key="4">
    <source>
        <dbReference type="ARBA" id="ARBA00022989"/>
    </source>
</evidence>
<keyword evidence="6" id="KW-0813">Transport</keyword>
<feature type="domain" description="MotA/TolQ/ExbB proton channel" evidence="8">
    <location>
        <begin position="101"/>
        <end position="191"/>
    </location>
</feature>
<feature type="transmembrane region" description="Helical" evidence="7">
    <location>
        <begin position="12"/>
        <end position="34"/>
    </location>
</feature>
<dbReference type="RefSeq" id="WP_105329746.1">
    <property type="nucleotide sequence ID" value="NZ_PUHY01000010.1"/>
</dbReference>
<comment type="similarity">
    <text evidence="6">Belongs to the exbB/tolQ family.</text>
</comment>
<dbReference type="GO" id="GO:0017038">
    <property type="term" value="P:protein import"/>
    <property type="evidence" value="ECO:0007669"/>
    <property type="project" value="TreeGrafter"/>
</dbReference>
<evidence type="ECO:0000256" key="6">
    <source>
        <dbReference type="RuleBase" id="RU004057"/>
    </source>
</evidence>
<accession>A0A2S8FPG9</accession>
<reference evidence="9 10" key="1">
    <citation type="submission" date="2018-02" db="EMBL/GenBank/DDBJ databases">
        <title>Comparative genomes isolates from brazilian mangrove.</title>
        <authorList>
            <person name="Araujo J.E."/>
            <person name="Taketani R.G."/>
            <person name="Silva M.C.P."/>
            <person name="Loureco M.V."/>
            <person name="Andreote F.D."/>
        </authorList>
    </citation>
    <scope>NUCLEOTIDE SEQUENCE [LARGE SCALE GENOMIC DNA]</scope>
    <source>
        <strain evidence="9 10">Hex-1 MGV</strain>
    </source>
</reference>
<keyword evidence="6" id="KW-0653">Protein transport</keyword>
<evidence type="ECO:0000256" key="3">
    <source>
        <dbReference type="ARBA" id="ARBA00022692"/>
    </source>
</evidence>